<accession>A0AC58UPG7</accession>
<gene>
    <name evidence="2" type="primary">LOC142181768</name>
</gene>
<dbReference type="Proteomes" id="UP000790787">
    <property type="component" value="Chromosome 6"/>
</dbReference>
<proteinExistence type="predicted"/>
<organism evidence="1 2">
    <name type="scientific">Nicotiana tabacum</name>
    <name type="common">Common tobacco</name>
    <dbReference type="NCBI Taxonomy" id="4097"/>
    <lineage>
        <taxon>Eukaryota</taxon>
        <taxon>Viridiplantae</taxon>
        <taxon>Streptophyta</taxon>
        <taxon>Embryophyta</taxon>
        <taxon>Tracheophyta</taxon>
        <taxon>Spermatophyta</taxon>
        <taxon>Magnoliopsida</taxon>
        <taxon>eudicotyledons</taxon>
        <taxon>Gunneridae</taxon>
        <taxon>Pentapetalae</taxon>
        <taxon>asterids</taxon>
        <taxon>lamiids</taxon>
        <taxon>Solanales</taxon>
        <taxon>Solanaceae</taxon>
        <taxon>Nicotianoideae</taxon>
        <taxon>Nicotianeae</taxon>
        <taxon>Nicotiana</taxon>
    </lineage>
</organism>
<protein>
    <submittedName>
        <fullName evidence="2">Zinc finger BED domain-containing protein RICESLEEPER 1-like</fullName>
    </submittedName>
</protein>
<keyword evidence="1" id="KW-1185">Reference proteome</keyword>
<dbReference type="RefSeq" id="XP_075111384.1">
    <property type="nucleotide sequence ID" value="XM_075255283.1"/>
</dbReference>
<sequence length="843" mass="95870">MKEKSSAQAKKMEELESRFAIDFAKSKSEVEMAKADIESQRETLEEIYARGFNLGVEIENAKDIEVEAKALLSSDDDDSGSDPNRSIYWCLFQWNLVVSLLEFSCIEDLRACQYDDPHLLVFKDMVQCSDANKMENETETVNELQIVETVGESNASTDSDSTTNNIESEPSSKKRKMVKERSMAWRYFNKFTDSEGVKKARCKFCSEEYVADTKHSGTSNLLLHIPKCPTNPYKAEGSQTTLGFQPQGLTGDVSVIPWKFDQEACRRALARMIIKDELPFISVEKDGFRDFVRSLQPLFHIPSRTTMTRDCLEIYHEARLALKSILKESKQRICITTDTWTSIQRINYMCVTAHYIDNNWKLHKRILNFCPITSHKGQDLASGIAKCLLEWGVDKVFTVTVDNASSNDVMVRELSKQFTRWNTNLMEGKHVHVRCMAHIINLVVQDELRDGSVSVERIRQAVRYIRQSPARWKKFKECCDLDRITSKKSLCLDVPTRWNSTYLMLKVATVYEEAFTKYCDIDYGLMSCISNCICDDGQPAGPLLSSDWDSVRRIVKFLEIFYELTLKVSGTLYITSNVHFLEICVVDSSLKELMQNEDAFLREMAKNMKEKFDKYWGDPHKMNKMIFISCVLDPRHKFNTLSFALGSMFGETVGLKIQEDVKTCMDTLFNVYAMKNGGSGSCPSTSSPSSPSSGPSSPSSSSLLSKFMLDLKQHKKCGGVDSKTELDKYLGEDVEEDHEKFNILGWWKLNSPRFPTLAEMARDVLAIPISSVASESAFSTGGRILDPFRSSLTPRLVQALVCVQDWLRNESTTSIKIEEDLDNLEQLEAEFMNTGREPCIVDI</sequence>
<reference evidence="2" key="2">
    <citation type="submission" date="2025-08" db="UniProtKB">
        <authorList>
            <consortium name="RefSeq"/>
        </authorList>
    </citation>
    <scope>IDENTIFICATION</scope>
    <source>
        <tissue evidence="2">Leaf</tissue>
    </source>
</reference>
<reference evidence="1" key="1">
    <citation type="journal article" date="2014" name="Nat. Commun.">
        <title>The tobacco genome sequence and its comparison with those of tomato and potato.</title>
        <authorList>
            <person name="Sierro N."/>
            <person name="Battey J.N."/>
            <person name="Ouadi S."/>
            <person name="Bakaher N."/>
            <person name="Bovet L."/>
            <person name="Willig A."/>
            <person name="Goepfert S."/>
            <person name="Peitsch M.C."/>
            <person name="Ivanov N.V."/>
        </authorList>
    </citation>
    <scope>NUCLEOTIDE SEQUENCE [LARGE SCALE GENOMIC DNA]</scope>
</reference>
<evidence type="ECO:0000313" key="1">
    <source>
        <dbReference type="Proteomes" id="UP000790787"/>
    </source>
</evidence>
<evidence type="ECO:0000313" key="2">
    <source>
        <dbReference type="RefSeq" id="XP_075111384.1"/>
    </source>
</evidence>
<name>A0AC58UPG7_TOBAC</name>